<dbReference type="EMBL" id="PZQS01000013">
    <property type="protein sequence ID" value="PVD19329.1"/>
    <property type="molecule type" value="Genomic_DNA"/>
</dbReference>
<dbReference type="PROSITE" id="PS50097">
    <property type="entry name" value="BTB"/>
    <property type="match status" value="1"/>
</dbReference>
<name>A0A2T7NDT9_POMCA</name>
<keyword evidence="3" id="KW-1185">Reference proteome</keyword>
<evidence type="ECO:0000259" key="1">
    <source>
        <dbReference type="PROSITE" id="PS50097"/>
    </source>
</evidence>
<feature type="domain" description="BTB" evidence="1">
    <location>
        <begin position="45"/>
        <end position="101"/>
    </location>
</feature>
<dbReference type="AlphaFoldDB" id="A0A2T7NDT9"/>
<dbReference type="Gene3D" id="3.30.710.10">
    <property type="entry name" value="Potassium Channel Kv1.1, Chain A"/>
    <property type="match status" value="1"/>
</dbReference>
<dbReference type="InterPro" id="IPR000210">
    <property type="entry name" value="BTB/POZ_dom"/>
</dbReference>
<dbReference type="OrthoDB" id="6086527at2759"/>
<dbReference type="InterPro" id="IPR011333">
    <property type="entry name" value="SKP1/BTB/POZ_sf"/>
</dbReference>
<accession>A0A2T7NDT9</accession>
<dbReference type="Pfam" id="PF00651">
    <property type="entry name" value="BTB"/>
    <property type="match status" value="1"/>
</dbReference>
<gene>
    <name evidence="2" type="ORF">C0Q70_19816</name>
</gene>
<sequence length="101" mass="11956">MCLYFYHDDDACSHLRWLARTGQNWYETDDIIECNRQMLEQQFACDVHFVVGEERERQGAHRYMLVSRSPVFAAMFHGSWHEPSDKDIEVPDVEPAAFRNC</sequence>
<evidence type="ECO:0000313" key="3">
    <source>
        <dbReference type="Proteomes" id="UP000245119"/>
    </source>
</evidence>
<dbReference type="Proteomes" id="UP000245119">
    <property type="component" value="Linkage Group LG13"/>
</dbReference>
<dbReference type="PANTHER" id="PTHR45774">
    <property type="entry name" value="BTB/POZ DOMAIN-CONTAINING"/>
    <property type="match status" value="1"/>
</dbReference>
<dbReference type="STRING" id="400727.A0A2T7NDT9"/>
<protein>
    <recommendedName>
        <fullName evidence="1">BTB domain-containing protein</fullName>
    </recommendedName>
</protein>
<dbReference type="SUPFAM" id="SSF54695">
    <property type="entry name" value="POZ domain"/>
    <property type="match status" value="1"/>
</dbReference>
<reference evidence="2 3" key="1">
    <citation type="submission" date="2018-04" db="EMBL/GenBank/DDBJ databases">
        <title>The genome of golden apple snail Pomacea canaliculata provides insight into stress tolerance and invasive adaptation.</title>
        <authorList>
            <person name="Liu C."/>
            <person name="Liu B."/>
            <person name="Ren Y."/>
            <person name="Zhang Y."/>
            <person name="Wang H."/>
            <person name="Li S."/>
            <person name="Jiang F."/>
            <person name="Yin L."/>
            <person name="Zhang G."/>
            <person name="Qian W."/>
            <person name="Fan W."/>
        </authorList>
    </citation>
    <scope>NUCLEOTIDE SEQUENCE [LARGE SCALE GENOMIC DNA]</scope>
    <source>
        <strain evidence="2">SZHN2017</strain>
        <tissue evidence="2">Muscle</tissue>
    </source>
</reference>
<comment type="caution">
    <text evidence="2">The sequence shown here is derived from an EMBL/GenBank/DDBJ whole genome shotgun (WGS) entry which is preliminary data.</text>
</comment>
<evidence type="ECO:0000313" key="2">
    <source>
        <dbReference type="EMBL" id="PVD19329.1"/>
    </source>
</evidence>
<organism evidence="2 3">
    <name type="scientific">Pomacea canaliculata</name>
    <name type="common">Golden apple snail</name>
    <dbReference type="NCBI Taxonomy" id="400727"/>
    <lineage>
        <taxon>Eukaryota</taxon>
        <taxon>Metazoa</taxon>
        <taxon>Spiralia</taxon>
        <taxon>Lophotrochozoa</taxon>
        <taxon>Mollusca</taxon>
        <taxon>Gastropoda</taxon>
        <taxon>Caenogastropoda</taxon>
        <taxon>Architaenioglossa</taxon>
        <taxon>Ampullarioidea</taxon>
        <taxon>Ampullariidae</taxon>
        <taxon>Pomacea</taxon>
    </lineage>
</organism>
<proteinExistence type="predicted"/>